<comment type="function">
    <text evidence="7">Required for the formation of a threonylcarbamoyl group on adenosine at position 37 (t(6)A37) in tRNAs that read codons beginning with adenine. Is involved in the transfer of the threonylcarbamoyl moiety of threonylcarbamoyl-AMP (TC-AMP) to the N6 group of A37, together with TsaE and TsaB. TsaD likely plays a direct catalytic role in this reaction.</text>
</comment>
<comment type="cofactor">
    <cofactor evidence="7">
        <name>Fe(2+)</name>
        <dbReference type="ChEBI" id="CHEBI:29033"/>
    </cofactor>
    <text evidence="7">Binds 1 Fe(2+) ion per subunit.</text>
</comment>
<evidence type="ECO:0000256" key="7">
    <source>
        <dbReference type="HAMAP-Rule" id="MF_01445"/>
    </source>
</evidence>
<dbReference type="Pfam" id="PF00814">
    <property type="entry name" value="TsaD"/>
    <property type="match status" value="1"/>
</dbReference>
<keyword evidence="2 7" id="KW-0819">tRNA processing</keyword>
<evidence type="ECO:0000256" key="5">
    <source>
        <dbReference type="ARBA" id="ARBA00023315"/>
    </source>
</evidence>
<evidence type="ECO:0000313" key="10">
    <source>
        <dbReference type="Proteomes" id="UP000009011"/>
    </source>
</evidence>
<proteinExistence type="inferred from homology"/>
<evidence type="ECO:0000256" key="1">
    <source>
        <dbReference type="ARBA" id="ARBA00022679"/>
    </source>
</evidence>
<feature type="binding site" evidence="7">
    <location>
        <position position="165"/>
    </location>
    <ligand>
        <name>substrate</name>
    </ligand>
</feature>
<keyword evidence="7" id="KW-0963">Cytoplasm</keyword>
<comment type="catalytic activity">
    <reaction evidence="6 7">
        <text>L-threonylcarbamoyladenylate + adenosine(37) in tRNA = N(6)-L-threonylcarbamoyladenosine(37) in tRNA + AMP + H(+)</text>
        <dbReference type="Rhea" id="RHEA:37059"/>
        <dbReference type="Rhea" id="RHEA-COMP:10162"/>
        <dbReference type="Rhea" id="RHEA-COMP:10163"/>
        <dbReference type="ChEBI" id="CHEBI:15378"/>
        <dbReference type="ChEBI" id="CHEBI:73682"/>
        <dbReference type="ChEBI" id="CHEBI:74411"/>
        <dbReference type="ChEBI" id="CHEBI:74418"/>
        <dbReference type="ChEBI" id="CHEBI:456215"/>
        <dbReference type="EC" id="2.3.1.234"/>
    </reaction>
</comment>
<dbReference type="GO" id="GO:0002949">
    <property type="term" value="P:tRNA threonylcarbamoyladenosine modification"/>
    <property type="evidence" value="ECO:0007669"/>
    <property type="project" value="UniProtKB-UniRule"/>
</dbReference>
<comment type="subcellular location">
    <subcellularLocation>
        <location evidence="7">Cytoplasm</location>
    </subcellularLocation>
</comment>
<dbReference type="PANTHER" id="PTHR11735">
    <property type="entry name" value="TRNA N6-ADENOSINE THREONYLCARBAMOYLTRANSFERASE"/>
    <property type="match status" value="1"/>
</dbReference>
<dbReference type="GO" id="GO:0061711">
    <property type="term" value="F:tRNA N(6)-L-threonylcarbamoyladenine synthase activity"/>
    <property type="evidence" value="ECO:0007669"/>
    <property type="project" value="UniProtKB-EC"/>
</dbReference>
<dbReference type="HAMAP" id="MF_01445">
    <property type="entry name" value="TsaD"/>
    <property type="match status" value="1"/>
</dbReference>
<organism evidence="9 10">
    <name type="scientific">Melioribacter roseus (strain DSM 23840 / JCM 17771 / VKM B-2668 / P3M-2)</name>
    <dbReference type="NCBI Taxonomy" id="1191523"/>
    <lineage>
        <taxon>Bacteria</taxon>
        <taxon>Pseudomonadati</taxon>
        <taxon>Ignavibacteriota</taxon>
        <taxon>Ignavibacteria</taxon>
        <taxon>Ignavibacteriales</taxon>
        <taxon>Melioribacteraceae</taxon>
        <taxon>Melioribacter</taxon>
    </lineage>
</organism>
<evidence type="ECO:0000256" key="2">
    <source>
        <dbReference type="ARBA" id="ARBA00022694"/>
    </source>
</evidence>
<keyword evidence="3 7" id="KW-0479">Metal-binding</keyword>
<dbReference type="EC" id="2.3.1.234" evidence="7"/>
<evidence type="ECO:0000256" key="6">
    <source>
        <dbReference type="ARBA" id="ARBA00048117"/>
    </source>
</evidence>
<comment type="caution">
    <text evidence="7">Lacks conserved residue(s) required for the propagation of feature annotation.</text>
</comment>
<dbReference type="FunFam" id="3.30.420.40:FF:000012">
    <property type="entry name" value="tRNA N6-adenosine threonylcarbamoyltransferase"/>
    <property type="match status" value="1"/>
</dbReference>
<dbReference type="Gene3D" id="3.30.420.40">
    <property type="match status" value="2"/>
</dbReference>
<keyword evidence="4 7" id="KW-0408">Iron</keyword>
<evidence type="ECO:0000313" key="9">
    <source>
        <dbReference type="EMBL" id="AFN73304.1"/>
    </source>
</evidence>
<feature type="binding site" evidence="7">
    <location>
        <position position="178"/>
    </location>
    <ligand>
        <name>substrate</name>
    </ligand>
</feature>
<dbReference type="RefSeq" id="WP_014854741.1">
    <property type="nucleotide sequence ID" value="NC_018178.1"/>
</dbReference>
<evidence type="ECO:0000256" key="3">
    <source>
        <dbReference type="ARBA" id="ARBA00022723"/>
    </source>
</evidence>
<accession>I6ZMR2</accession>
<dbReference type="STRING" id="1191523.MROS_0060"/>
<keyword evidence="5 7" id="KW-0012">Acyltransferase</keyword>
<dbReference type="eggNOG" id="COG0533">
    <property type="taxonomic scope" value="Bacteria"/>
</dbReference>
<dbReference type="PANTHER" id="PTHR11735:SF6">
    <property type="entry name" value="TRNA N6-ADENOSINE THREONYLCARBAMOYLTRANSFERASE, MITOCHONDRIAL"/>
    <property type="match status" value="1"/>
</dbReference>
<sequence>MNVLGIETSCDETSVAVITDGKLKANLISSQDFHTDYGGVVPELSSRAHLQIIMPLIKKALDKTGFKLEDMDVIAATAGPGLIGALLVGLNFGKGLAYSLGKTFIPVNHIEGHIFSGFLMEEKPDFPYLCLVVSGGHTLLLLVQSDFEIIKLGTTVDDAAGEAFDKVSKMLGLGYPGGPLIQKNAEIYNGELIDFPVSRCKNKYDFSFSGLKTAVLRFLEKEYGGVGKAPEKDIPMLAASFQKAAVRALVEKTELALGEFNPKSLSLVGGVAANKFLRNKLAETAKRHNKKFVVPALEFCGDNAAMIAYRGMKLYEGGYSFNFDFNAYPGLKENPFFKEYSSAE</sequence>
<name>I6ZMR2_MELRP</name>
<protein>
    <recommendedName>
        <fullName evidence="7">tRNA N6-adenosine threonylcarbamoyltransferase</fullName>
        <ecNumber evidence="7">2.3.1.234</ecNumber>
    </recommendedName>
    <alternativeName>
        <fullName evidence="7">N6-L-threonylcarbamoyladenine synthase</fullName>
        <shortName evidence="7">t(6)A synthase</shortName>
    </alternativeName>
    <alternativeName>
        <fullName evidence="7">t(6)A37 threonylcarbamoyladenosine biosynthesis protein TsaD</fullName>
    </alternativeName>
    <alternativeName>
        <fullName evidence="7">tRNA threonylcarbamoyladenosine biosynthesis protein TsaD</fullName>
    </alternativeName>
</protein>
<dbReference type="EMBL" id="CP003557">
    <property type="protein sequence ID" value="AFN73304.1"/>
    <property type="molecule type" value="Genomic_DNA"/>
</dbReference>
<dbReference type="InterPro" id="IPR000905">
    <property type="entry name" value="Gcp-like_dom"/>
</dbReference>
<dbReference type="InterPro" id="IPR022450">
    <property type="entry name" value="TsaD"/>
</dbReference>
<feature type="binding site" evidence="7">
    <location>
        <position position="302"/>
    </location>
    <ligand>
        <name>Fe cation</name>
        <dbReference type="ChEBI" id="CHEBI:24875"/>
    </ligand>
</feature>
<dbReference type="KEGG" id="mro:MROS_0060"/>
<dbReference type="Proteomes" id="UP000009011">
    <property type="component" value="Chromosome"/>
</dbReference>
<feature type="domain" description="Gcp-like" evidence="8">
    <location>
        <begin position="25"/>
        <end position="309"/>
    </location>
</feature>
<dbReference type="SUPFAM" id="SSF53067">
    <property type="entry name" value="Actin-like ATPase domain"/>
    <property type="match status" value="1"/>
</dbReference>
<evidence type="ECO:0000259" key="8">
    <source>
        <dbReference type="Pfam" id="PF00814"/>
    </source>
</evidence>
<dbReference type="PATRIC" id="fig|1191523.3.peg.62"/>
<dbReference type="GO" id="GO:0005737">
    <property type="term" value="C:cytoplasm"/>
    <property type="evidence" value="ECO:0007669"/>
    <property type="project" value="UniProtKB-SubCell"/>
</dbReference>
<feature type="binding site" evidence="7">
    <location>
        <position position="113"/>
    </location>
    <ligand>
        <name>Fe cation</name>
        <dbReference type="ChEBI" id="CHEBI:24875"/>
    </ligand>
</feature>
<feature type="binding site" evidence="7">
    <location>
        <position position="109"/>
    </location>
    <ligand>
        <name>Fe cation</name>
        <dbReference type="ChEBI" id="CHEBI:24875"/>
    </ligand>
</feature>
<dbReference type="GO" id="GO:0005506">
    <property type="term" value="F:iron ion binding"/>
    <property type="evidence" value="ECO:0007669"/>
    <property type="project" value="UniProtKB-UniRule"/>
</dbReference>
<dbReference type="AlphaFoldDB" id="I6ZMR2"/>
<dbReference type="OrthoDB" id="9806197at2"/>
<dbReference type="NCBIfam" id="TIGR03723">
    <property type="entry name" value="T6A_TsaD_YgjD"/>
    <property type="match status" value="1"/>
</dbReference>
<reference evidence="9 10" key="1">
    <citation type="journal article" date="2013" name="PLoS ONE">
        <title>Genomic analysis of Melioribacter roseus, facultatively anaerobic organotrophic bacterium representing a novel deep lineage within Bacteriodetes/Chlorobi group.</title>
        <authorList>
            <person name="Kadnikov V.V."/>
            <person name="Mardanov A.V."/>
            <person name="Podosokorskaya O.A."/>
            <person name="Gavrilov S.N."/>
            <person name="Kublanov I.V."/>
            <person name="Beletsky A.V."/>
            <person name="Bonch-Osmolovskaya E.A."/>
            <person name="Ravin N.V."/>
        </authorList>
    </citation>
    <scope>NUCLEOTIDE SEQUENCE [LARGE SCALE GENOMIC DNA]</scope>
    <source>
        <strain evidence="10">JCM 17771 / P3M-2</strain>
    </source>
</reference>
<dbReference type="NCBIfam" id="TIGR00329">
    <property type="entry name" value="gcp_kae1"/>
    <property type="match status" value="1"/>
</dbReference>
<evidence type="ECO:0000256" key="4">
    <source>
        <dbReference type="ARBA" id="ARBA00023004"/>
    </source>
</evidence>
<dbReference type="HOGENOM" id="CLU_023208_0_2_10"/>
<dbReference type="InterPro" id="IPR043129">
    <property type="entry name" value="ATPase_NBD"/>
</dbReference>
<keyword evidence="1 7" id="KW-0808">Transferase</keyword>
<dbReference type="PRINTS" id="PR00789">
    <property type="entry name" value="OSIALOPTASE"/>
</dbReference>
<feature type="binding site" evidence="7">
    <location>
        <position position="274"/>
    </location>
    <ligand>
        <name>substrate</name>
    </ligand>
</feature>
<gene>
    <name evidence="7" type="primary">tsaD</name>
    <name evidence="9" type="ordered locus">MROS_0060</name>
</gene>
<dbReference type="CDD" id="cd24133">
    <property type="entry name" value="ASKHA_NBD_TsaD_bac"/>
    <property type="match status" value="1"/>
</dbReference>
<dbReference type="InterPro" id="IPR017861">
    <property type="entry name" value="KAE1/TsaD"/>
</dbReference>
<comment type="similarity">
    <text evidence="7">Belongs to the KAE1 / TsaD family.</text>
</comment>
<feature type="binding site" evidence="7">
    <location>
        <begin position="132"/>
        <end position="136"/>
    </location>
    <ligand>
        <name>substrate</name>
    </ligand>
</feature>
<keyword evidence="10" id="KW-1185">Reference proteome</keyword>